<keyword evidence="1" id="KW-0472">Membrane</keyword>
<accession>X1VQC2</accession>
<sequence>ATEACLVFFGGVLIIGFALPAVVASLTSKGSPKTVRNLCILASVAAPLAVGGALWAFIPIVVDDLTHFVSYGFYISFAAAILGLVFGIIVSLRAATRV</sequence>
<feature type="transmembrane region" description="Helical" evidence="1">
    <location>
        <begin position="6"/>
        <end position="26"/>
    </location>
</feature>
<feature type="non-terminal residue" evidence="2">
    <location>
        <position position="1"/>
    </location>
</feature>
<reference evidence="2" key="1">
    <citation type="journal article" date="2014" name="Front. Microbiol.">
        <title>High frequency of phylogenetically diverse reductive dehalogenase-homologous genes in deep subseafloor sedimentary metagenomes.</title>
        <authorList>
            <person name="Kawai M."/>
            <person name="Futagami T."/>
            <person name="Toyoda A."/>
            <person name="Takaki Y."/>
            <person name="Nishi S."/>
            <person name="Hori S."/>
            <person name="Arai W."/>
            <person name="Tsubouchi T."/>
            <person name="Morono Y."/>
            <person name="Uchiyama I."/>
            <person name="Ito T."/>
            <person name="Fujiyama A."/>
            <person name="Inagaki F."/>
            <person name="Takami H."/>
        </authorList>
    </citation>
    <scope>NUCLEOTIDE SEQUENCE</scope>
    <source>
        <strain evidence="2">Expedition CK06-06</strain>
    </source>
</reference>
<feature type="transmembrane region" description="Helical" evidence="1">
    <location>
        <begin position="68"/>
        <end position="92"/>
    </location>
</feature>
<gene>
    <name evidence="2" type="ORF">S12H4_61226</name>
</gene>
<organism evidence="2">
    <name type="scientific">marine sediment metagenome</name>
    <dbReference type="NCBI Taxonomy" id="412755"/>
    <lineage>
        <taxon>unclassified sequences</taxon>
        <taxon>metagenomes</taxon>
        <taxon>ecological metagenomes</taxon>
    </lineage>
</organism>
<comment type="caution">
    <text evidence="2">The sequence shown here is derived from an EMBL/GenBank/DDBJ whole genome shotgun (WGS) entry which is preliminary data.</text>
</comment>
<evidence type="ECO:0000256" key="1">
    <source>
        <dbReference type="SAM" id="Phobius"/>
    </source>
</evidence>
<name>X1VQC2_9ZZZZ</name>
<protein>
    <submittedName>
        <fullName evidence="2">Uncharacterized protein</fullName>
    </submittedName>
</protein>
<keyword evidence="1" id="KW-0812">Transmembrane</keyword>
<keyword evidence="1" id="KW-1133">Transmembrane helix</keyword>
<dbReference type="EMBL" id="BARW01040568">
    <property type="protein sequence ID" value="GAJ18896.1"/>
    <property type="molecule type" value="Genomic_DNA"/>
</dbReference>
<proteinExistence type="predicted"/>
<evidence type="ECO:0000313" key="2">
    <source>
        <dbReference type="EMBL" id="GAJ18896.1"/>
    </source>
</evidence>
<feature type="transmembrane region" description="Helical" evidence="1">
    <location>
        <begin position="38"/>
        <end position="62"/>
    </location>
</feature>
<dbReference type="AlphaFoldDB" id="X1VQC2"/>